<organism evidence="1">
    <name type="scientific">uncultured Caudovirales phage</name>
    <dbReference type="NCBI Taxonomy" id="2100421"/>
    <lineage>
        <taxon>Viruses</taxon>
        <taxon>Duplodnaviria</taxon>
        <taxon>Heunggongvirae</taxon>
        <taxon>Uroviricota</taxon>
        <taxon>Caudoviricetes</taxon>
        <taxon>Peduoviridae</taxon>
        <taxon>Maltschvirus</taxon>
        <taxon>Maltschvirus maltsch</taxon>
    </lineage>
</organism>
<proteinExistence type="predicted"/>
<reference evidence="1" key="1">
    <citation type="submission" date="2020-05" db="EMBL/GenBank/DDBJ databases">
        <authorList>
            <person name="Chiriac C."/>
            <person name="Salcher M."/>
            <person name="Ghai R."/>
            <person name="Kavagutti S V."/>
        </authorList>
    </citation>
    <scope>NUCLEOTIDE SEQUENCE</scope>
</reference>
<gene>
    <name evidence="1" type="ORF">UFOVP190_348</name>
</gene>
<dbReference type="EMBL" id="LR798243">
    <property type="protein sequence ID" value="CAB5214983.1"/>
    <property type="molecule type" value="Genomic_DNA"/>
</dbReference>
<protein>
    <submittedName>
        <fullName evidence="1">Uncharacterized protein</fullName>
    </submittedName>
</protein>
<evidence type="ECO:0000313" key="1">
    <source>
        <dbReference type="EMBL" id="CAB5214983.1"/>
    </source>
</evidence>
<sequence length="90" mass="10599">MATVKLIVHEFNMGDCEDPYLIAGFPIHEWEQTEMGQWFMEHKVGDGIFDIMPSPTYMGYLVRIRGELEEQDYTYFQLRWGNKSGCTKIQ</sequence>
<accession>A0A6J7WKG0</accession>
<name>A0A6J7WKG0_9CAUD</name>